<keyword evidence="2" id="KW-0288">FMN</keyword>
<dbReference type="InterPro" id="IPR051814">
    <property type="entry name" value="NAD(P)H-dep_FMN_reductase"/>
</dbReference>
<dbReference type="InterPro" id="IPR005025">
    <property type="entry name" value="FMN_Rdtase-like_dom"/>
</dbReference>
<dbReference type="InterPro" id="IPR029039">
    <property type="entry name" value="Flavoprotein-like_sf"/>
</dbReference>
<dbReference type="Pfam" id="PF03358">
    <property type="entry name" value="FMN_red"/>
    <property type="match status" value="1"/>
</dbReference>
<dbReference type="RefSeq" id="WP_307327705.1">
    <property type="nucleotide sequence ID" value="NZ_JAUSUG010000014.1"/>
</dbReference>
<evidence type="ECO:0000313" key="5">
    <source>
        <dbReference type="EMBL" id="MDQ0256098.1"/>
    </source>
</evidence>
<keyword evidence="3" id="KW-0560">Oxidoreductase</keyword>
<keyword evidence="6" id="KW-1185">Reference proteome</keyword>
<name>A0ABT9ZXY4_9BACI</name>
<sequence>MEQERIIVLINGSMNNPSFTKKVLKEVEKRLQKNKAKTMFIDIRDLQLPVYDPKAESPKEIIEVSNILKKADGLVVGVPEYHGSYTGAVKNLLDYLGFEEFQQTPIALLATAGGIKSGTNTLNHLRLVFRNLHGHVIPQQFAISKNETNPELELDPSMDLRLEKFIQGLETEVHKKLLFEKWEKSQSGEVPAEK</sequence>
<dbReference type="SUPFAM" id="SSF52218">
    <property type="entry name" value="Flavoproteins"/>
    <property type="match status" value="1"/>
</dbReference>
<comment type="caution">
    <text evidence="5">The sequence shown here is derived from an EMBL/GenBank/DDBJ whole genome shotgun (WGS) entry which is preliminary data.</text>
</comment>
<accession>A0ABT9ZXY4</accession>
<gene>
    <name evidence="5" type="ORF">J2S74_003497</name>
</gene>
<dbReference type="Proteomes" id="UP001230005">
    <property type="component" value="Unassembled WGS sequence"/>
</dbReference>
<evidence type="ECO:0000256" key="2">
    <source>
        <dbReference type="ARBA" id="ARBA00022643"/>
    </source>
</evidence>
<evidence type="ECO:0000313" key="6">
    <source>
        <dbReference type="Proteomes" id="UP001230005"/>
    </source>
</evidence>
<proteinExistence type="predicted"/>
<dbReference type="EMBL" id="JAUSUG010000014">
    <property type="protein sequence ID" value="MDQ0256098.1"/>
    <property type="molecule type" value="Genomic_DNA"/>
</dbReference>
<feature type="domain" description="NADPH-dependent FMN reductase-like" evidence="4">
    <location>
        <begin position="7"/>
        <end position="146"/>
    </location>
</feature>
<reference evidence="5 6" key="1">
    <citation type="submission" date="2023-07" db="EMBL/GenBank/DDBJ databases">
        <title>Genomic Encyclopedia of Type Strains, Phase IV (KMG-IV): sequencing the most valuable type-strain genomes for metagenomic binning, comparative biology and taxonomic classification.</title>
        <authorList>
            <person name="Goeker M."/>
        </authorList>
    </citation>
    <scope>NUCLEOTIDE SEQUENCE [LARGE SCALE GENOMIC DNA]</scope>
    <source>
        <strain evidence="5 6">DSM 9768</strain>
    </source>
</reference>
<dbReference type="PANTHER" id="PTHR43408">
    <property type="entry name" value="FMN REDUCTASE (NADPH)"/>
    <property type="match status" value="1"/>
</dbReference>
<dbReference type="PANTHER" id="PTHR43408:SF2">
    <property type="entry name" value="FMN REDUCTASE (NADPH)"/>
    <property type="match status" value="1"/>
</dbReference>
<dbReference type="Gene3D" id="3.40.50.360">
    <property type="match status" value="1"/>
</dbReference>
<organism evidence="5 6">
    <name type="scientific">Evansella vedderi</name>
    <dbReference type="NCBI Taxonomy" id="38282"/>
    <lineage>
        <taxon>Bacteria</taxon>
        <taxon>Bacillati</taxon>
        <taxon>Bacillota</taxon>
        <taxon>Bacilli</taxon>
        <taxon>Bacillales</taxon>
        <taxon>Bacillaceae</taxon>
        <taxon>Evansella</taxon>
    </lineage>
</organism>
<evidence type="ECO:0000256" key="1">
    <source>
        <dbReference type="ARBA" id="ARBA00022630"/>
    </source>
</evidence>
<protein>
    <submittedName>
        <fullName evidence="5">NAD(P)H-dependent FMN reductase</fullName>
    </submittedName>
</protein>
<evidence type="ECO:0000256" key="3">
    <source>
        <dbReference type="ARBA" id="ARBA00023002"/>
    </source>
</evidence>
<keyword evidence="1" id="KW-0285">Flavoprotein</keyword>
<evidence type="ECO:0000259" key="4">
    <source>
        <dbReference type="Pfam" id="PF03358"/>
    </source>
</evidence>